<protein>
    <submittedName>
        <fullName evidence="1">Uncharacterized protein</fullName>
    </submittedName>
</protein>
<comment type="caution">
    <text evidence="1">The sequence shown here is derived from an EMBL/GenBank/DDBJ whole genome shotgun (WGS) entry which is preliminary data.</text>
</comment>
<reference evidence="1" key="1">
    <citation type="journal article" date="2023" name="Insect Mol. Biol.">
        <title>Genome sequencing provides insights into the evolution of gene families encoding plant cell wall-degrading enzymes in longhorned beetles.</title>
        <authorList>
            <person name="Shin N.R."/>
            <person name="Okamura Y."/>
            <person name="Kirsch R."/>
            <person name="Pauchet Y."/>
        </authorList>
    </citation>
    <scope>NUCLEOTIDE SEQUENCE</scope>
    <source>
        <strain evidence="1">RBIC_L_NR</strain>
    </source>
</reference>
<name>A0AAV8XX04_9CUCU</name>
<evidence type="ECO:0000313" key="1">
    <source>
        <dbReference type="EMBL" id="KAJ8943230.1"/>
    </source>
</evidence>
<dbReference type="PANTHER" id="PTHR46599:SF3">
    <property type="entry name" value="PIGGYBAC TRANSPOSABLE ELEMENT-DERIVED PROTEIN 4"/>
    <property type="match status" value="1"/>
</dbReference>
<dbReference type="Proteomes" id="UP001162156">
    <property type="component" value="Unassembled WGS sequence"/>
</dbReference>
<keyword evidence="2" id="KW-1185">Reference proteome</keyword>
<evidence type="ECO:0000313" key="2">
    <source>
        <dbReference type="Proteomes" id="UP001162156"/>
    </source>
</evidence>
<gene>
    <name evidence="1" type="ORF">NQ314_009803</name>
</gene>
<dbReference type="PANTHER" id="PTHR46599">
    <property type="entry name" value="PIGGYBAC TRANSPOSABLE ELEMENT-DERIVED PROTEIN 4"/>
    <property type="match status" value="1"/>
</dbReference>
<proteinExistence type="predicted"/>
<dbReference type="AlphaFoldDB" id="A0AAV8XX04"/>
<sequence>MAAYSSPLRKTAKWYRKLAIELILNTSMVNAYVLYTEVAGNKNKIVEFRKKIIQYLCSKTEEARQVQTNENQVRKRRHELTLVEGAKHTVRKYCKQCYTNISEQGERKNAKNKTKKVNTMCKDCEGQPFFCLDCFNKIHKAVN</sequence>
<dbReference type="EMBL" id="JANEYF010002698">
    <property type="protein sequence ID" value="KAJ8943230.1"/>
    <property type="molecule type" value="Genomic_DNA"/>
</dbReference>
<organism evidence="1 2">
    <name type="scientific">Rhamnusium bicolor</name>
    <dbReference type="NCBI Taxonomy" id="1586634"/>
    <lineage>
        <taxon>Eukaryota</taxon>
        <taxon>Metazoa</taxon>
        <taxon>Ecdysozoa</taxon>
        <taxon>Arthropoda</taxon>
        <taxon>Hexapoda</taxon>
        <taxon>Insecta</taxon>
        <taxon>Pterygota</taxon>
        <taxon>Neoptera</taxon>
        <taxon>Endopterygota</taxon>
        <taxon>Coleoptera</taxon>
        <taxon>Polyphaga</taxon>
        <taxon>Cucujiformia</taxon>
        <taxon>Chrysomeloidea</taxon>
        <taxon>Cerambycidae</taxon>
        <taxon>Lepturinae</taxon>
        <taxon>Rhagiini</taxon>
        <taxon>Rhamnusium</taxon>
    </lineage>
</organism>
<accession>A0AAV8XX04</accession>